<evidence type="ECO:0000313" key="4">
    <source>
        <dbReference type="EMBL" id="MBG0567046.1"/>
    </source>
</evidence>
<reference evidence="4" key="1">
    <citation type="submission" date="2020-11" db="EMBL/GenBank/DDBJ databases">
        <title>Isolation and identification of active actinomycetes.</title>
        <authorList>
            <person name="Sun X."/>
        </authorList>
    </citation>
    <scope>NUCLEOTIDE SEQUENCE</scope>
    <source>
        <strain evidence="4">NEAU-A11</strain>
    </source>
</reference>
<dbReference type="GO" id="GO:0006508">
    <property type="term" value="P:proteolysis"/>
    <property type="evidence" value="ECO:0007669"/>
    <property type="project" value="UniProtKB-KW"/>
</dbReference>
<dbReference type="InterPro" id="IPR009003">
    <property type="entry name" value="Peptidase_S1_PA"/>
</dbReference>
<protein>
    <submittedName>
        <fullName evidence="4">Trypsin-like serine protease</fullName>
    </submittedName>
</protein>
<evidence type="ECO:0000256" key="1">
    <source>
        <dbReference type="ARBA" id="ARBA00022737"/>
    </source>
</evidence>
<dbReference type="Proteomes" id="UP000598146">
    <property type="component" value="Unassembled WGS sequence"/>
</dbReference>
<dbReference type="SUPFAM" id="SSF50494">
    <property type="entry name" value="Trypsin-like serine proteases"/>
    <property type="match status" value="1"/>
</dbReference>
<feature type="domain" description="Peptidase S1" evidence="2">
    <location>
        <begin position="18"/>
        <end position="202"/>
    </location>
</feature>
<dbReference type="Pfam" id="PF24883">
    <property type="entry name" value="NPHP3_N"/>
    <property type="match status" value="1"/>
</dbReference>
<comment type="caution">
    <text evidence="4">The sequence shown here is derived from an EMBL/GenBank/DDBJ whole genome shotgun (WGS) entry which is preliminary data.</text>
</comment>
<dbReference type="InterPro" id="IPR001254">
    <property type="entry name" value="Trypsin_dom"/>
</dbReference>
<evidence type="ECO:0000259" key="3">
    <source>
        <dbReference type="Pfam" id="PF24883"/>
    </source>
</evidence>
<sequence length="1781" mass="191954">MRSSASAPVPAQVVQLVTTVHEKRRLSSGYLVGDNLVLTVAHSVKAAARPDDVTVRFHAGAPQERTVTAERLIVADDVDLALVILSSAPVECRGPVRFGAAPRQGQPLEFQAVGHPGWKLRTLSGRRSRVTYQAAGSLAPMSNAGTGTLELTLAGPPPDGIRDGMNPWEGYSGSAVWVDDHLIGVVAEQNPAESYGRLVAIRLERVYAVKDESKRAALITVLGLPPEGELPVVPVRSESTLLLHQLSAREIGPKKLRDREDELAELEDFCRTPERYGWWVAPPWSGKTALAAWFASRPPPDLDVVSFFVTARIRGQSTSPDFLDTVLRQLADLAAEPTPALTDTQSWVGTFHRLLAAAARRSEHRSRVLVLLIDGLDEDLGAHPHSGLPSIASLLPREPPPNLRIILTSRTNPGVPSDVADMHPLHNTPWRELRPSPHAQGTRRAAQRELLAQLSGEAVNQQIVGLLAAAGGGLTLDDLHGLLRLHRGEPVGRLTLEALLGSAFARSLQARRRTSVGADRIYLLAHEELQSIAETELGDALEDYLRTIHRWADGYRRQQWPENTPTYLLRPYGDLLAHRGEIVRLSSLALDQHRHERLWAASHSDLDAINENAAARRLMAASSDGDIVVLTELAIWGDRLTARNGDVPPELPSVWIALDRPEVALTLARGIKDRVARCGAMAEAAVIATGALAEQLMQEAVAALNVMDENADRPDIAVRIAVNLARAGSTDAGVRLVESLSHPVARSVGLLELVRLIREDGRDDDAAELSTRIEDGHVRALLDGPEARTRIREAVDRQDAGLPPPATAAVAAEVQRLDMASARRLLELAVAAARTHGVGIGPSLALAGVAALWRARDSDTADMLVSEALERIPPASTAQDRYNALSAIARSMNDPWRAAVRHQAEVLRRGVPPNVRPHADRIPGLQPSISTELTYSVGQYARVVVDVLIDGRLDEEALQQLRHELDRLTQPQVFGPPRPAALVSVIADLVHIDTGLSRRLADHAYPPQWQPEMRAVLGIASSARRDNLPRLRRRALAGDLDALRAMEGDPVTQAELIRLCALSGSIDNELLRPWADRLTTREIDSDQVDVVAALLSSSGLRAEASHIPGVDQVTVASSVGRQTGELLWAKDVLLPLQGEERDWTLLRIAGDLAAVGQHAAVAEINPKLPPAHRAMLDAAGMPTAQPEPLLSWAIAAQAQRNSMDRIGETADLVERIGDPVLRADTLRLLARRLRAHDPDHADRLLAEAIDAWRELSPGPARTRMAFAIIDDCESSQALGIARGYTPAPDSPGVLARIAGKLVRQGANDTGIRLYETALDHLDQLAGVDLAVAQANLATSLISWGRAQAVWHAAEAEARVAALGDSVERSRGLAALAVTLRGLDPARSCATARQALDAAAQPVAPWRWVLGYAEVGAVLHDIEPGLAAHAFASALSAAANTGNTAERCRLQLILAARMQAVAPLRAAALWHSAETTLARAAGTRERAGALARVARDVVDLDRNRAMQLANQSEALCRMNETTEPDPDWQESIAKGFANVGEFETAAMIADALPPQRRPFMAFAVAAARAGALSESTSLARHCPLRRQREVAREAQVAALAQRGGIGEAQQLAGQLHTSSSGWRVLTENLGRMDARVQQAVLDRAQSDFARSRSLNTADAFTAICVLLAEINAGEAALSLYQTMPRGPDRSAALARLAYALAAHGKEELAHAVVRDTTADQAETAEAEAAIAVGLGYRGSSDAGHLRRLLKGIHWARALEAIAFFRPDALRRIAAAMNVRIPE</sequence>
<keyword evidence="5" id="KW-1185">Reference proteome</keyword>
<dbReference type="GO" id="GO:0004252">
    <property type="term" value="F:serine-type endopeptidase activity"/>
    <property type="evidence" value="ECO:0007669"/>
    <property type="project" value="InterPro"/>
</dbReference>
<accession>A0A931G3I6</accession>
<organism evidence="4 5">
    <name type="scientific">Actinoplanes aureus</name>
    <dbReference type="NCBI Taxonomy" id="2792083"/>
    <lineage>
        <taxon>Bacteria</taxon>
        <taxon>Bacillati</taxon>
        <taxon>Actinomycetota</taxon>
        <taxon>Actinomycetes</taxon>
        <taxon>Micromonosporales</taxon>
        <taxon>Micromonosporaceae</taxon>
        <taxon>Actinoplanes</taxon>
    </lineage>
</organism>
<dbReference type="EMBL" id="JADQTO010000024">
    <property type="protein sequence ID" value="MBG0567046.1"/>
    <property type="molecule type" value="Genomic_DNA"/>
</dbReference>
<evidence type="ECO:0000259" key="2">
    <source>
        <dbReference type="Pfam" id="PF00089"/>
    </source>
</evidence>
<dbReference type="RefSeq" id="WP_196418818.1">
    <property type="nucleotide sequence ID" value="NZ_JADQTO010000024.1"/>
</dbReference>
<proteinExistence type="predicted"/>
<name>A0A931G3I6_9ACTN</name>
<keyword evidence="1" id="KW-0677">Repeat</keyword>
<keyword evidence="4" id="KW-0378">Hydrolase</keyword>
<keyword evidence="4" id="KW-0645">Protease</keyword>
<evidence type="ECO:0000313" key="5">
    <source>
        <dbReference type="Proteomes" id="UP000598146"/>
    </source>
</evidence>
<gene>
    <name evidence="4" type="ORF">I4J89_36930</name>
</gene>
<feature type="domain" description="Nephrocystin 3-like N-terminal" evidence="3">
    <location>
        <begin position="275"/>
        <end position="410"/>
    </location>
</feature>
<dbReference type="Pfam" id="PF00089">
    <property type="entry name" value="Trypsin"/>
    <property type="match status" value="1"/>
</dbReference>
<dbReference type="InterPro" id="IPR056884">
    <property type="entry name" value="NPHP3-like_N"/>
</dbReference>